<evidence type="ECO:0000313" key="1">
    <source>
        <dbReference type="EMBL" id="NDL67483.1"/>
    </source>
</evidence>
<protein>
    <submittedName>
        <fullName evidence="1">Prenyltransferase</fullName>
    </submittedName>
</protein>
<evidence type="ECO:0000313" key="2">
    <source>
        <dbReference type="Proteomes" id="UP000461585"/>
    </source>
</evidence>
<dbReference type="GO" id="GO:0016740">
    <property type="term" value="F:transferase activity"/>
    <property type="evidence" value="ECO:0007669"/>
    <property type="project" value="UniProtKB-KW"/>
</dbReference>
<dbReference type="SUPFAM" id="SSF48239">
    <property type="entry name" value="Terpenoid cyclases/Protein prenyltransferases"/>
    <property type="match status" value="1"/>
</dbReference>
<dbReference type="Proteomes" id="UP000461585">
    <property type="component" value="Unassembled WGS sequence"/>
</dbReference>
<comment type="caution">
    <text evidence="1">The sequence shown here is derived from an EMBL/GenBank/DDBJ whole genome shotgun (WGS) entry which is preliminary data.</text>
</comment>
<dbReference type="Gene3D" id="1.50.10.20">
    <property type="match status" value="1"/>
</dbReference>
<dbReference type="AlphaFoldDB" id="A0A7X5HVS0"/>
<accession>A0A7X5HVS0</accession>
<keyword evidence="2" id="KW-1185">Reference proteome</keyword>
<gene>
    <name evidence="1" type="ORF">GXN74_06970</name>
</gene>
<keyword evidence="1" id="KW-0808">Transferase</keyword>
<proteinExistence type="predicted"/>
<dbReference type="InterPro" id="IPR008930">
    <property type="entry name" value="Terpenoid_cyclase/PrenylTrfase"/>
</dbReference>
<reference evidence="1 2" key="1">
    <citation type="submission" date="2020-01" db="EMBL/GenBank/DDBJ databases">
        <title>Anaeroalcalibacter tamaniensis gen. nov., sp. nov., moderately halophilic strictly anaerobic fermenter bacterium from mud volcano of Taman peninsula.</title>
        <authorList>
            <person name="Frolova A."/>
            <person name="Merkel A.Y."/>
            <person name="Slobodkin A.I."/>
        </authorList>
    </citation>
    <scope>NUCLEOTIDE SEQUENCE [LARGE SCALE GENOMIC DNA]</scope>
    <source>
        <strain evidence="1 2">F-3ap</strain>
    </source>
</reference>
<dbReference type="RefSeq" id="WP_162370211.1">
    <property type="nucleotide sequence ID" value="NZ_JAAEEH010000015.1"/>
</dbReference>
<organism evidence="1 2">
    <name type="scientific">Anaerotalea alkaliphila</name>
    <dbReference type="NCBI Taxonomy" id="2662126"/>
    <lineage>
        <taxon>Bacteria</taxon>
        <taxon>Bacillati</taxon>
        <taxon>Bacillota</taxon>
        <taxon>Clostridia</taxon>
        <taxon>Eubacteriales</taxon>
        <taxon>Anaerotalea</taxon>
    </lineage>
</organism>
<name>A0A7X5HVS0_9FIRM</name>
<sequence>MDMRKQAAEDLERILGFRHSNGGDFWATPDGKLGIEKPISTLTALLVMGELQVPGSHEALRGAAQLVLDACGPDGRVRIAPKGSVYPCHTALAAAALCRNGYAEDGRVQAMLDHLLAHRYEDGGWRCNKFSYGRGPETEHSNPGVTLFMQVEYPFLRYNLFQYVHVLSYYPKARKDRRFQEALAALAGKLDSQGRMVVERPSRKLADLWICRKGEPSEAATRRYREIVARMEGR</sequence>
<dbReference type="EMBL" id="JAAEEH010000015">
    <property type="protein sequence ID" value="NDL67483.1"/>
    <property type="molecule type" value="Genomic_DNA"/>
</dbReference>